<reference evidence="1 2" key="1">
    <citation type="submission" date="2024-09" db="EMBL/GenBank/DDBJ databases">
        <authorList>
            <person name="Sun Q."/>
            <person name="Mori K."/>
        </authorList>
    </citation>
    <scope>NUCLEOTIDE SEQUENCE [LARGE SCALE GENOMIC DNA]</scope>
    <source>
        <strain evidence="1 2">CCM 7957</strain>
    </source>
</reference>
<keyword evidence="2" id="KW-1185">Reference proteome</keyword>
<dbReference type="Proteomes" id="UP001589783">
    <property type="component" value="Unassembled WGS sequence"/>
</dbReference>
<accession>A0ABV6H7Q5</accession>
<sequence>MRIMRPEPTPAPTGVQEWQRAVDLGAQGRAAAARRVLSTLTADPAVSPSVASLAHSTRASLLRQAGGHGPARVGDGRACLLAVGATRTCSGADGAADAGWLSAAWLDGLVGLAADNLGLGDFAASRRLLDRAAEHAAACAALDSADWRTAARTRLRLSWVRSEWGLYSGDLDTARAAAAASAELVDAVPSDRHRIKTDLIGAAVAAASGETEAAVAAGRGVFERAAAGGLLPLQWAAAALLSGVDSAAEYASDVVFLRDRLARRGMPLAPLSPLERHGR</sequence>
<name>A0ABV6H7Q5_9ACTN</name>
<proteinExistence type="predicted"/>
<comment type="caution">
    <text evidence="1">The sequence shown here is derived from an EMBL/GenBank/DDBJ whole genome shotgun (WGS) entry which is preliminary data.</text>
</comment>
<protein>
    <submittedName>
        <fullName evidence="1">Uncharacterized protein</fullName>
    </submittedName>
</protein>
<gene>
    <name evidence="1" type="ORF">ACFFJD_08610</name>
</gene>
<dbReference type="EMBL" id="JBHLWV010000019">
    <property type="protein sequence ID" value="MFC0314911.1"/>
    <property type="molecule type" value="Genomic_DNA"/>
</dbReference>
<evidence type="ECO:0000313" key="1">
    <source>
        <dbReference type="EMBL" id="MFC0314911.1"/>
    </source>
</evidence>
<evidence type="ECO:0000313" key="2">
    <source>
        <dbReference type="Proteomes" id="UP001589783"/>
    </source>
</evidence>
<organism evidence="1 2">
    <name type="scientific">Gordonia phosphorivorans</name>
    <dbReference type="NCBI Taxonomy" id="1056982"/>
    <lineage>
        <taxon>Bacteria</taxon>
        <taxon>Bacillati</taxon>
        <taxon>Actinomycetota</taxon>
        <taxon>Actinomycetes</taxon>
        <taxon>Mycobacteriales</taxon>
        <taxon>Gordoniaceae</taxon>
        <taxon>Gordonia</taxon>
    </lineage>
</organism>
<dbReference type="RefSeq" id="WP_382363128.1">
    <property type="nucleotide sequence ID" value="NZ_JBHLWV010000019.1"/>
</dbReference>